<dbReference type="InterPro" id="IPR003010">
    <property type="entry name" value="C-N_Hydrolase"/>
</dbReference>
<feature type="transmembrane region" description="Helical" evidence="8">
    <location>
        <begin position="100"/>
        <end position="125"/>
    </location>
</feature>
<keyword evidence="10" id="KW-0449">Lipoprotein</keyword>
<feature type="domain" description="CN hydrolase" evidence="9">
    <location>
        <begin position="254"/>
        <end position="496"/>
    </location>
</feature>
<dbReference type="PANTHER" id="PTHR38686:SF1">
    <property type="entry name" value="APOLIPOPROTEIN N-ACYLTRANSFERASE"/>
    <property type="match status" value="1"/>
</dbReference>
<evidence type="ECO:0000256" key="7">
    <source>
        <dbReference type="ARBA" id="ARBA00023315"/>
    </source>
</evidence>
<evidence type="ECO:0000313" key="10">
    <source>
        <dbReference type="EMBL" id="VAX21298.1"/>
    </source>
</evidence>
<evidence type="ECO:0000256" key="8">
    <source>
        <dbReference type="SAM" id="Phobius"/>
    </source>
</evidence>
<organism evidence="10">
    <name type="scientific">hydrothermal vent metagenome</name>
    <dbReference type="NCBI Taxonomy" id="652676"/>
    <lineage>
        <taxon>unclassified sequences</taxon>
        <taxon>metagenomes</taxon>
        <taxon>ecological metagenomes</taxon>
    </lineage>
</organism>
<evidence type="ECO:0000256" key="1">
    <source>
        <dbReference type="ARBA" id="ARBA00004651"/>
    </source>
</evidence>
<dbReference type="EMBL" id="UOGA01000199">
    <property type="protein sequence ID" value="VAX21298.1"/>
    <property type="molecule type" value="Genomic_DNA"/>
</dbReference>
<evidence type="ECO:0000256" key="6">
    <source>
        <dbReference type="ARBA" id="ARBA00023136"/>
    </source>
</evidence>
<name>A0A3B1CBI6_9ZZZZ</name>
<keyword evidence="2" id="KW-1003">Cell membrane</keyword>
<comment type="subcellular location">
    <subcellularLocation>
        <location evidence="1">Cell membrane</location>
        <topology evidence="1">Multi-pass membrane protein</topology>
    </subcellularLocation>
</comment>
<proteinExistence type="inferred from homology"/>
<dbReference type="HAMAP" id="MF_01148">
    <property type="entry name" value="Lnt"/>
    <property type="match status" value="1"/>
</dbReference>
<keyword evidence="3 10" id="KW-0808">Transferase</keyword>
<gene>
    <name evidence="10" type="ORF">MNBD_NITROSPINAE04-170</name>
</gene>
<dbReference type="GO" id="GO:0042158">
    <property type="term" value="P:lipoprotein biosynthetic process"/>
    <property type="evidence" value="ECO:0007669"/>
    <property type="project" value="InterPro"/>
</dbReference>
<feature type="transmembrane region" description="Helical" evidence="8">
    <location>
        <begin position="44"/>
        <end position="61"/>
    </location>
</feature>
<feature type="transmembrane region" description="Helical" evidence="8">
    <location>
        <begin position="187"/>
        <end position="205"/>
    </location>
</feature>
<dbReference type="GO" id="GO:0016410">
    <property type="term" value="F:N-acyltransferase activity"/>
    <property type="evidence" value="ECO:0007669"/>
    <property type="project" value="InterPro"/>
</dbReference>
<keyword evidence="4 8" id="KW-0812">Transmembrane</keyword>
<keyword evidence="5 8" id="KW-1133">Transmembrane helix</keyword>
<protein>
    <submittedName>
        <fullName evidence="10">Apolipoprotein N-acyltransferase / Copper homeostasis protein CutE</fullName>
    </submittedName>
</protein>
<evidence type="ECO:0000256" key="4">
    <source>
        <dbReference type="ARBA" id="ARBA00022692"/>
    </source>
</evidence>
<dbReference type="PROSITE" id="PS50263">
    <property type="entry name" value="CN_HYDROLASE"/>
    <property type="match status" value="1"/>
</dbReference>
<dbReference type="InterPro" id="IPR036526">
    <property type="entry name" value="C-N_Hydrolase_sf"/>
</dbReference>
<sequence length="535" mass="58777">MTAIKKQKNMGGENIYSSGAKPGFTDYAIAAFSGAALALSFQDFGLWPLAWVGMAPLLFVLRGKAIHFGATLGFTAGIFFSGPTFTWLSNTMTDYGHMPVWLAGAVNILAIMYISLFLAIFAYLVCRIDKKIGGDMALAAAPFLWVGLELVRTQAPPFAFPWARIADSQFNVLPVIQIADFAGEEGLGFLIIFVNSALAAILIWMADGKKSWSRFPVRWAALCVMLIAATISYGYLQLDSFKKVEGRKIAVALIQGNVDQSRKWERSYRKKQLDIYINRTIKAGEQGAQLVVWPETAAPFYFGSDRLNDKLILNLVKTVGAPIIFGAPASINNGAKTLSYNRAWIVRPDGYRAKYDKIHLVPFGEYVPLRKLLFFVNKMVTAIGSLEPGDDLTLLDAGDYKVGAQICFEIIFPAYSRRLAADGAGVIVNITNDSWFGKSAASSQSLAMAVFRAVENRIPVLRAAQSGVSAIISKTGRITGRTKLFTETTVLGEISLRNGPATYYTQWGGLFPWFCLAVSILFFGFTINLKRKEPE</sequence>
<dbReference type="Pfam" id="PF20154">
    <property type="entry name" value="LNT_N"/>
    <property type="match status" value="1"/>
</dbReference>
<keyword evidence="7 10" id="KW-0012">Acyltransferase</keyword>
<accession>A0A3B1CBI6</accession>
<dbReference type="PANTHER" id="PTHR38686">
    <property type="entry name" value="APOLIPOPROTEIN N-ACYLTRANSFERASE"/>
    <property type="match status" value="1"/>
</dbReference>
<dbReference type="CDD" id="cd07571">
    <property type="entry name" value="ALP_N-acyl_transferase"/>
    <property type="match status" value="1"/>
</dbReference>
<dbReference type="SUPFAM" id="SSF56317">
    <property type="entry name" value="Carbon-nitrogen hydrolase"/>
    <property type="match status" value="1"/>
</dbReference>
<feature type="transmembrane region" description="Helical" evidence="8">
    <location>
        <begin position="510"/>
        <end position="529"/>
    </location>
</feature>
<reference evidence="10" key="1">
    <citation type="submission" date="2018-06" db="EMBL/GenBank/DDBJ databases">
        <authorList>
            <person name="Zhirakovskaya E."/>
        </authorList>
    </citation>
    <scope>NUCLEOTIDE SEQUENCE</scope>
</reference>
<evidence type="ECO:0000256" key="3">
    <source>
        <dbReference type="ARBA" id="ARBA00022679"/>
    </source>
</evidence>
<dbReference type="Gene3D" id="3.60.110.10">
    <property type="entry name" value="Carbon-nitrogen hydrolase"/>
    <property type="match status" value="1"/>
</dbReference>
<dbReference type="InterPro" id="IPR004563">
    <property type="entry name" value="Apolipo_AcylTrfase"/>
</dbReference>
<evidence type="ECO:0000259" key="9">
    <source>
        <dbReference type="PROSITE" id="PS50263"/>
    </source>
</evidence>
<dbReference type="Pfam" id="PF00795">
    <property type="entry name" value="CN_hydrolase"/>
    <property type="match status" value="1"/>
</dbReference>
<feature type="transmembrane region" description="Helical" evidence="8">
    <location>
        <begin position="68"/>
        <end position="88"/>
    </location>
</feature>
<evidence type="ECO:0000256" key="5">
    <source>
        <dbReference type="ARBA" id="ARBA00022989"/>
    </source>
</evidence>
<evidence type="ECO:0000256" key="2">
    <source>
        <dbReference type="ARBA" id="ARBA00022475"/>
    </source>
</evidence>
<dbReference type="AlphaFoldDB" id="A0A3B1CBI6"/>
<keyword evidence="6 8" id="KW-0472">Membrane</keyword>
<dbReference type="InterPro" id="IPR045378">
    <property type="entry name" value="LNT_N"/>
</dbReference>
<dbReference type="GO" id="GO:0005886">
    <property type="term" value="C:plasma membrane"/>
    <property type="evidence" value="ECO:0007669"/>
    <property type="project" value="UniProtKB-SubCell"/>
</dbReference>
<feature type="transmembrane region" description="Helical" evidence="8">
    <location>
        <begin position="217"/>
        <end position="236"/>
    </location>
</feature>
<dbReference type="NCBIfam" id="TIGR00546">
    <property type="entry name" value="lnt"/>
    <property type="match status" value="1"/>
</dbReference>